<feature type="chain" id="PRO_5038710113" evidence="5">
    <location>
        <begin position="21"/>
        <end position="232"/>
    </location>
</feature>
<proteinExistence type="predicted"/>
<evidence type="ECO:0000313" key="8">
    <source>
        <dbReference type="Proteomes" id="UP000245720"/>
    </source>
</evidence>
<dbReference type="EMBL" id="QGDI01000004">
    <property type="protein sequence ID" value="PWJ13497.1"/>
    <property type="molecule type" value="Genomic_DNA"/>
</dbReference>
<protein>
    <submittedName>
        <fullName evidence="7">Cohesin domain-containing protein</fullName>
    </submittedName>
</protein>
<sequence length="232" mass="25773">MKRKLLSLIAVMAASAAVFTGCLDSGKSSSAGTTAPEETTASEPFTNDEGEELSESMELMYVKFRDVPALESGPVIKISDTTAKPGEIAEVTVSLTGADNQWNMCGIHITYPDVLECQLSNAEELYALYEPGDAVRNNAGFVAMDWEDNLAPEMVREHNKSLFFTTMFMDTKGHDGDIATFYFKVPDDAQPGTVYKLSYYYMDSDMFRDEQSDMSFEKYAFEHLQDGSITIR</sequence>
<evidence type="ECO:0000259" key="6">
    <source>
        <dbReference type="Pfam" id="PF00963"/>
    </source>
</evidence>
<feature type="signal peptide" evidence="5">
    <location>
        <begin position="1"/>
        <end position="20"/>
    </location>
</feature>
<keyword evidence="2" id="KW-0964">Secreted</keyword>
<feature type="domain" description="Cohesin" evidence="6">
    <location>
        <begin position="76"/>
        <end position="194"/>
    </location>
</feature>
<dbReference type="SUPFAM" id="SSF49384">
    <property type="entry name" value="Carbohydrate-binding domain"/>
    <property type="match status" value="1"/>
</dbReference>
<dbReference type="Proteomes" id="UP000245720">
    <property type="component" value="Unassembled WGS sequence"/>
</dbReference>
<feature type="compositionally biased region" description="Low complexity" evidence="4">
    <location>
        <begin position="28"/>
        <end position="44"/>
    </location>
</feature>
<dbReference type="Pfam" id="PF00963">
    <property type="entry name" value="Cohesin"/>
    <property type="match status" value="1"/>
</dbReference>
<reference evidence="7 8" key="1">
    <citation type="submission" date="2018-05" db="EMBL/GenBank/DDBJ databases">
        <title>The Hungate 1000. A catalogue of reference genomes from the rumen microbiome.</title>
        <authorList>
            <person name="Kelly W."/>
        </authorList>
    </citation>
    <scope>NUCLEOTIDE SEQUENCE [LARGE SCALE GENOMIC DNA]</scope>
    <source>
        <strain evidence="7 8">SAb67</strain>
    </source>
</reference>
<evidence type="ECO:0000256" key="1">
    <source>
        <dbReference type="ARBA" id="ARBA00004613"/>
    </source>
</evidence>
<keyword evidence="5" id="KW-0732">Signal</keyword>
<evidence type="ECO:0000256" key="5">
    <source>
        <dbReference type="SAM" id="SignalP"/>
    </source>
</evidence>
<organism evidence="7 8">
    <name type="scientific">Ruminococcus flavefaciens</name>
    <dbReference type="NCBI Taxonomy" id="1265"/>
    <lineage>
        <taxon>Bacteria</taxon>
        <taxon>Bacillati</taxon>
        <taxon>Bacillota</taxon>
        <taxon>Clostridia</taxon>
        <taxon>Eubacteriales</taxon>
        <taxon>Oscillospiraceae</taxon>
        <taxon>Ruminococcus</taxon>
    </lineage>
</organism>
<feature type="region of interest" description="Disordered" evidence="4">
    <location>
        <begin position="26"/>
        <end position="52"/>
    </location>
</feature>
<evidence type="ECO:0000256" key="3">
    <source>
        <dbReference type="ARBA" id="ARBA00022737"/>
    </source>
</evidence>
<evidence type="ECO:0000256" key="2">
    <source>
        <dbReference type="ARBA" id="ARBA00022525"/>
    </source>
</evidence>
<dbReference type="GO" id="GO:0000272">
    <property type="term" value="P:polysaccharide catabolic process"/>
    <property type="evidence" value="ECO:0007669"/>
    <property type="project" value="InterPro"/>
</dbReference>
<dbReference type="OrthoDB" id="1819589at2"/>
<dbReference type="Gene3D" id="2.60.40.680">
    <property type="match status" value="1"/>
</dbReference>
<dbReference type="AlphaFoldDB" id="A0A315Y0U4"/>
<evidence type="ECO:0000313" key="7">
    <source>
        <dbReference type="EMBL" id="PWJ13497.1"/>
    </source>
</evidence>
<comment type="subcellular location">
    <subcellularLocation>
        <location evidence="1">Secreted</location>
    </subcellularLocation>
</comment>
<dbReference type="RefSeq" id="WP_109726120.1">
    <property type="nucleotide sequence ID" value="NZ_CACVSX010000002.1"/>
</dbReference>
<dbReference type="GO" id="GO:0030246">
    <property type="term" value="F:carbohydrate binding"/>
    <property type="evidence" value="ECO:0007669"/>
    <property type="project" value="InterPro"/>
</dbReference>
<dbReference type="InterPro" id="IPR008965">
    <property type="entry name" value="CBM2/CBM3_carb-bd_dom_sf"/>
</dbReference>
<evidence type="ECO:0000256" key="4">
    <source>
        <dbReference type="SAM" id="MobiDB-lite"/>
    </source>
</evidence>
<comment type="caution">
    <text evidence="7">The sequence shown here is derived from an EMBL/GenBank/DDBJ whole genome shotgun (WGS) entry which is preliminary data.</text>
</comment>
<dbReference type="PROSITE" id="PS51257">
    <property type="entry name" value="PROKAR_LIPOPROTEIN"/>
    <property type="match status" value="1"/>
</dbReference>
<keyword evidence="3" id="KW-0677">Repeat</keyword>
<gene>
    <name evidence="7" type="ORF">IE37_01302</name>
</gene>
<accession>A0A315Y0U4</accession>
<dbReference type="GO" id="GO:0005576">
    <property type="term" value="C:extracellular region"/>
    <property type="evidence" value="ECO:0007669"/>
    <property type="project" value="UniProtKB-SubCell"/>
</dbReference>
<dbReference type="InterPro" id="IPR002102">
    <property type="entry name" value="Cohesin_dom"/>
</dbReference>
<name>A0A315Y0U4_RUMFL</name>